<dbReference type="Pfam" id="PF05172">
    <property type="entry name" value="RRM_Nup35"/>
    <property type="match status" value="1"/>
</dbReference>
<feature type="compositionally biased region" description="Low complexity" evidence="9">
    <location>
        <begin position="350"/>
        <end position="362"/>
    </location>
</feature>
<reference evidence="11" key="1">
    <citation type="submission" date="2022-07" db="EMBL/GenBank/DDBJ databases">
        <title>Genome Sequence of Physisporinus lineatus.</title>
        <authorList>
            <person name="Buettner E."/>
        </authorList>
    </citation>
    <scope>NUCLEOTIDE SEQUENCE</scope>
    <source>
        <strain evidence="11">VT162</strain>
    </source>
</reference>
<evidence type="ECO:0000313" key="11">
    <source>
        <dbReference type="EMBL" id="KAJ3484878.1"/>
    </source>
</evidence>
<feature type="compositionally biased region" description="Polar residues" evidence="9">
    <location>
        <begin position="25"/>
        <end position="57"/>
    </location>
</feature>
<dbReference type="SUPFAM" id="SSF54928">
    <property type="entry name" value="RNA-binding domain, RBD"/>
    <property type="match status" value="1"/>
</dbReference>
<dbReference type="GO" id="GO:0017056">
    <property type="term" value="F:structural constituent of nuclear pore"/>
    <property type="evidence" value="ECO:0007669"/>
    <property type="project" value="TreeGrafter"/>
</dbReference>
<dbReference type="GO" id="GO:0003676">
    <property type="term" value="F:nucleic acid binding"/>
    <property type="evidence" value="ECO:0007669"/>
    <property type="project" value="InterPro"/>
</dbReference>
<dbReference type="GO" id="GO:0005543">
    <property type="term" value="F:phospholipid binding"/>
    <property type="evidence" value="ECO:0007669"/>
    <property type="project" value="TreeGrafter"/>
</dbReference>
<dbReference type="PANTHER" id="PTHR21527:SF6">
    <property type="entry name" value="NUCLEOPORIN NUP35"/>
    <property type="match status" value="1"/>
</dbReference>
<dbReference type="InterPro" id="IPR012677">
    <property type="entry name" value="Nucleotide-bd_a/b_plait_sf"/>
</dbReference>
<evidence type="ECO:0000256" key="4">
    <source>
        <dbReference type="ARBA" id="ARBA00022927"/>
    </source>
</evidence>
<evidence type="ECO:0000256" key="3">
    <source>
        <dbReference type="ARBA" id="ARBA00022816"/>
    </source>
</evidence>
<evidence type="ECO:0000256" key="1">
    <source>
        <dbReference type="ARBA" id="ARBA00004567"/>
    </source>
</evidence>
<comment type="subcellular location">
    <subcellularLocation>
        <location evidence="1">Nucleus</location>
        <location evidence="1">Nuclear pore complex</location>
    </subcellularLocation>
</comment>
<dbReference type="GO" id="GO:0044615">
    <property type="term" value="C:nuclear pore nuclear basket"/>
    <property type="evidence" value="ECO:0007669"/>
    <property type="project" value="TreeGrafter"/>
</dbReference>
<evidence type="ECO:0000256" key="9">
    <source>
        <dbReference type="SAM" id="MobiDB-lite"/>
    </source>
</evidence>
<evidence type="ECO:0000256" key="6">
    <source>
        <dbReference type="ARBA" id="ARBA00023132"/>
    </source>
</evidence>
<feature type="compositionally biased region" description="Polar residues" evidence="9">
    <location>
        <begin position="1"/>
        <end position="17"/>
    </location>
</feature>
<gene>
    <name evidence="11" type="ORF">NLI96_g5340</name>
</gene>
<feature type="domain" description="RRM Nup35-type" evidence="10">
    <location>
        <begin position="198"/>
        <end position="279"/>
    </location>
</feature>
<keyword evidence="2 8" id="KW-0813">Transport</keyword>
<evidence type="ECO:0000259" key="10">
    <source>
        <dbReference type="PROSITE" id="PS51472"/>
    </source>
</evidence>
<evidence type="ECO:0000256" key="2">
    <source>
        <dbReference type="ARBA" id="ARBA00022448"/>
    </source>
</evidence>
<dbReference type="PROSITE" id="PS51472">
    <property type="entry name" value="RRM_NUP35"/>
    <property type="match status" value="1"/>
</dbReference>
<dbReference type="GO" id="GO:0051028">
    <property type="term" value="P:mRNA transport"/>
    <property type="evidence" value="ECO:0007669"/>
    <property type="project" value="UniProtKB-UniRule"/>
</dbReference>
<dbReference type="GO" id="GO:0006607">
    <property type="term" value="P:NLS-bearing protein import into nucleus"/>
    <property type="evidence" value="ECO:0007669"/>
    <property type="project" value="TreeGrafter"/>
</dbReference>
<organism evidence="11 12">
    <name type="scientific">Meripilus lineatus</name>
    <dbReference type="NCBI Taxonomy" id="2056292"/>
    <lineage>
        <taxon>Eukaryota</taxon>
        <taxon>Fungi</taxon>
        <taxon>Dikarya</taxon>
        <taxon>Basidiomycota</taxon>
        <taxon>Agaricomycotina</taxon>
        <taxon>Agaricomycetes</taxon>
        <taxon>Polyporales</taxon>
        <taxon>Meripilaceae</taxon>
        <taxon>Meripilus</taxon>
    </lineage>
</organism>
<evidence type="ECO:0000313" key="12">
    <source>
        <dbReference type="Proteomes" id="UP001212997"/>
    </source>
</evidence>
<evidence type="ECO:0000256" key="8">
    <source>
        <dbReference type="PROSITE-ProRule" id="PRU00804"/>
    </source>
</evidence>
<feature type="compositionally biased region" description="Polar residues" evidence="9">
    <location>
        <begin position="377"/>
        <end position="388"/>
    </location>
</feature>
<evidence type="ECO:0000256" key="7">
    <source>
        <dbReference type="ARBA" id="ARBA00023242"/>
    </source>
</evidence>
<feature type="compositionally biased region" description="Polar residues" evidence="9">
    <location>
        <begin position="159"/>
        <end position="199"/>
    </location>
</feature>
<feature type="compositionally biased region" description="Polar residues" evidence="9">
    <location>
        <begin position="320"/>
        <end position="336"/>
    </location>
</feature>
<sequence length="403" mass="42721">MFPTPSYSNNPGYQNQEPNRDRTPFSHSYAQPFSVAGMTSQAASHSPSLRASTLSGTNTGSLAMGDSLSQSRVNYQPGYLMSVTQNNNTSQGGQRYDEPPIVPTKAKMHSILSGSTASDFGMGSMFESSRERQRQPLADEDAPPTNSVNDIVNEVYNDSGPSRRQMQSVAFDSPSRSLFRPAQSQTPTTPRPSSAQSTSKPLQVIVFGYPLDKYSVTVEYFRSLGDSTEPDQNTEISNCFKIGYTNPADALRAVRKNGDVIGGSWMVGAKWADPTQAELVLGPSLVRGSLQFGTPETLPSNADVPMSVSPPSSRGFASDNAMTGVQRTSGASTPTVGTPIRLAPSSSAFKKPGPGAKPTTKASSSSMPTMIGGLPGQTPTPNALNPSPNKGVLGTVSDMIFGW</sequence>
<name>A0AAD5V4X2_9APHY</name>
<accession>A0AAD5V4X2</accession>
<dbReference type="InterPro" id="IPR035979">
    <property type="entry name" value="RBD_domain_sf"/>
</dbReference>
<keyword evidence="3 8" id="KW-0509">mRNA transport</keyword>
<proteinExistence type="predicted"/>
<evidence type="ECO:0000256" key="5">
    <source>
        <dbReference type="ARBA" id="ARBA00023010"/>
    </source>
</evidence>
<comment type="caution">
    <text evidence="11">The sequence shown here is derived from an EMBL/GenBank/DDBJ whole genome shotgun (WGS) entry which is preliminary data.</text>
</comment>
<keyword evidence="5" id="KW-0811">Translocation</keyword>
<dbReference type="Proteomes" id="UP001212997">
    <property type="component" value="Unassembled WGS sequence"/>
</dbReference>
<feature type="region of interest" description="Disordered" evidence="9">
    <location>
        <begin position="119"/>
        <end position="199"/>
    </location>
</feature>
<protein>
    <recommendedName>
        <fullName evidence="10">RRM Nup35-type domain-containing protein</fullName>
    </recommendedName>
</protein>
<dbReference type="Gene3D" id="3.30.70.330">
    <property type="match status" value="1"/>
</dbReference>
<keyword evidence="4" id="KW-0653">Protein transport</keyword>
<dbReference type="InterPro" id="IPR007846">
    <property type="entry name" value="RRM_NUP35_dom"/>
</dbReference>
<keyword evidence="12" id="KW-1185">Reference proteome</keyword>
<dbReference type="GO" id="GO:0044613">
    <property type="term" value="C:nuclear pore central transport channel"/>
    <property type="evidence" value="ECO:0007669"/>
    <property type="project" value="TreeGrafter"/>
</dbReference>
<feature type="region of interest" description="Disordered" evidence="9">
    <location>
        <begin position="1"/>
        <end position="57"/>
    </location>
</feature>
<keyword evidence="7 8" id="KW-0539">Nucleus</keyword>
<dbReference type="GO" id="GO:0006999">
    <property type="term" value="P:nuclear pore organization"/>
    <property type="evidence" value="ECO:0007669"/>
    <property type="project" value="TreeGrafter"/>
</dbReference>
<dbReference type="EMBL" id="JANAWD010000172">
    <property type="protein sequence ID" value="KAJ3484878.1"/>
    <property type="molecule type" value="Genomic_DNA"/>
</dbReference>
<dbReference type="PANTHER" id="PTHR21527">
    <property type="entry name" value="NUCLEOPORIN NUP35"/>
    <property type="match status" value="1"/>
</dbReference>
<dbReference type="AlphaFoldDB" id="A0AAD5V4X2"/>
<feature type="region of interest" description="Disordered" evidence="9">
    <location>
        <begin position="296"/>
        <end position="394"/>
    </location>
</feature>
<keyword evidence="6 8" id="KW-0906">Nuclear pore complex</keyword>